<comment type="caution">
    <text evidence="2">The sequence shown here is derived from an EMBL/GenBank/DDBJ whole genome shotgun (WGS) entry which is preliminary data.</text>
</comment>
<name>A0AAN6U613_9PEZI</name>
<dbReference type="InterPro" id="IPR010730">
    <property type="entry name" value="HET"/>
</dbReference>
<proteinExistence type="predicted"/>
<dbReference type="AlphaFoldDB" id="A0AAN6U613"/>
<dbReference type="GeneID" id="87823342"/>
<dbReference type="Pfam" id="PF06985">
    <property type="entry name" value="HET"/>
    <property type="match status" value="1"/>
</dbReference>
<feature type="domain" description="Heterokaryon incompatibility" evidence="1">
    <location>
        <begin position="21"/>
        <end position="106"/>
    </location>
</feature>
<dbReference type="PANTHER" id="PTHR10622">
    <property type="entry name" value="HET DOMAIN-CONTAINING PROTEIN"/>
    <property type="match status" value="1"/>
</dbReference>
<sequence>MRLLNAKTLELAQFAGEIPPYAILSHTWGAEEVSFSDITSPERDKKKGYAKILGCCRQALMDTLEWVWVDTCCIDKTSSAELSEAINSMFAWYQGAQVCYVHLEDVLASHPGFVFPEQEFRAARWFTRGWCLQELIAPATLEFYTADWHNIGSKFSLCGLIEEIATIPGRAGPEAFQFESREMYLAMAPSAVLPLFSVVPSSAGEAAGIDVVLSCSKTAAITIRGTTPLLPLRLMSSDATTDKPVTQGSTQFWRAKDSTGSLQLPISLTLLFSLDGKTGAADFPSSQQAVEVDLAVVRRIMHPLRWTCTIKEDHSLQDKRMVTDVPTILKHPVASDRSVLTLRNGDTAVAVIKHVLPSKTSKPFVEKSTRPPTTS</sequence>
<evidence type="ECO:0000259" key="1">
    <source>
        <dbReference type="Pfam" id="PF06985"/>
    </source>
</evidence>
<protein>
    <submittedName>
        <fullName evidence="2">HET-domain-containing protein</fullName>
    </submittedName>
</protein>
<reference evidence="2" key="2">
    <citation type="submission" date="2023-05" db="EMBL/GenBank/DDBJ databases">
        <authorList>
            <consortium name="Lawrence Berkeley National Laboratory"/>
            <person name="Steindorff A."/>
            <person name="Hensen N."/>
            <person name="Bonometti L."/>
            <person name="Westerberg I."/>
            <person name="Brannstrom I.O."/>
            <person name="Guillou S."/>
            <person name="Cros-Aarteil S."/>
            <person name="Calhoun S."/>
            <person name="Haridas S."/>
            <person name="Kuo A."/>
            <person name="Mondo S."/>
            <person name="Pangilinan J."/>
            <person name="Riley R."/>
            <person name="Labutti K."/>
            <person name="Andreopoulos B."/>
            <person name="Lipzen A."/>
            <person name="Chen C."/>
            <person name="Yanf M."/>
            <person name="Daum C."/>
            <person name="Ng V."/>
            <person name="Clum A."/>
            <person name="Ohm R."/>
            <person name="Martin F."/>
            <person name="Silar P."/>
            <person name="Natvig D."/>
            <person name="Lalanne C."/>
            <person name="Gautier V."/>
            <person name="Ament-Velasquez S.L."/>
            <person name="Kruys A."/>
            <person name="Hutchinson M.I."/>
            <person name="Powell A.J."/>
            <person name="Barry K."/>
            <person name="Miller A.N."/>
            <person name="Grigoriev I.V."/>
            <person name="Debuchy R."/>
            <person name="Gladieux P."/>
            <person name="Thoren M.H."/>
            <person name="Johannesson H."/>
        </authorList>
    </citation>
    <scope>NUCLEOTIDE SEQUENCE</scope>
    <source>
        <strain evidence="2">CBS 731.68</strain>
    </source>
</reference>
<dbReference type="RefSeq" id="XP_062649487.1">
    <property type="nucleotide sequence ID" value="XM_062786574.1"/>
</dbReference>
<evidence type="ECO:0000313" key="3">
    <source>
        <dbReference type="Proteomes" id="UP001302602"/>
    </source>
</evidence>
<gene>
    <name evidence="2" type="ORF">N657DRAFT_275401</name>
</gene>
<evidence type="ECO:0000313" key="2">
    <source>
        <dbReference type="EMBL" id="KAK4125716.1"/>
    </source>
</evidence>
<dbReference type="PANTHER" id="PTHR10622:SF10">
    <property type="entry name" value="HET DOMAIN-CONTAINING PROTEIN"/>
    <property type="match status" value="1"/>
</dbReference>
<accession>A0AAN6U613</accession>
<dbReference type="Proteomes" id="UP001302602">
    <property type="component" value="Unassembled WGS sequence"/>
</dbReference>
<organism evidence="2 3">
    <name type="scientific">Parathielavia appendiculata</name>
    <dbReference type="NCBI Taxonomy" id="2587402"/>
    <lineage>
        <taxon>Eukaryota</taxon>
        <taxon>Fungi</taxon>
        <taxon>Dikarya</taxon>
        <taxon>Ascomycota</taxon>
        <taxon>Pezizomycotina</taxon>
        <taxon>Sordariomycetes</taxon>
        <taxon>Sordariomycetidae</taxon>
        <taxon>Sordariales</taxon>
        <taxon>Chaetomiaceae</taxon>
        <taxon>Parathielavia</taxon>
    </lineage>
</organism>
<dbReference type="EMBL" id="MU853225">
    <property type="protein sequence ID" value="KAK4125716.1"/>
    <property type="molecule type" value="Genomic_DNA"/>
</dbReference>
<reference evidence="2" key="1">
    <citation type="journal article" date="2023" name="Mol. Phylogenet. Evol.">
        <title>Genome-scale phylogeny and comparative genomics of the fungal order Sordariales.</title>
        <authorList>
            <person name="Hensen N."/>
            <person name="Bonometti L."/>
            <person name="Westerberg I."/>
            <person name="Brannstrom I.O."/>
            <person name="Guillou S."/>
            <person name="Cros-Aarteil S."/>
            <person name="Calhoun S."/>
            <person name="Haridas S."/>
            <person name="Kuo A."/>
            <person name="Mondo S."/>
            <person name="Pangilinan J."/>
            <person name="Riley R."/>
            <person name="LaButti K."/>
            <person name="Andreopoulos B."/>
            <person name="Lipzen A."/>
            <person name="Chen C."/>
            <person name="Yan M."/>
            <person name="Daum C."/>
            <person name="Ng V."/>
            <person name="Clum A."/>
            <person name="Steindorff A."/>
            <person name="Ohm R.A."/>
            <person name="Martin F."/>
            <person name="Silar P."/>
            <person name="Natvig D.O."/>
            <person name="Lalanne C."/>
            <person name="Gautier V."/>
            <person name="Ament-Velasquez S.L."/>
            <person name="Kruys A."/>
            <person name="Hutchinson M.I."/>
            <person name="Powell A.J."/>
            <person name="Barry K."/>
            <person name="Miller A.N."/>
            <person name="Grigoriev I.V."/>
            <person name="Debuchy R."/>
            <person name="Gladieux P."/>
            <person name="Hiltunen Thoren M."/>
            <person name="Johannesson H."/>
        </authorList>
    </citation>
    <scope>NUCLEOTIDE SEQUENCE</scope>
    <source>
        <strain evidence="2">CBS 731.68</strain>
    </source>
</reference>
<keyword evidence="3" id="KW-1185">Reference proteome</keyword>